<name>A0ABW8AQE1_9ACTN</name>
<evidence type="ECO:0000313" key="2">
    <source>
        <dbReference type="Proteomes" id="UP001612915"/>
    </source>
</evidence>
<reference evidence="1 2" key="1">
    <citation type="submission" date="2024-10" db="EMBL/GenBank/DDBJ databases">
        <title>The Natural Products Discovery Center: Release of the First 8490 Sequenced Strains for Exploring Actinobacteria Biosynthetic Diversity.</title>
        <authorList>
            <person name="Kalkreuter E."/>
            <person name="Kautsar S.A."/>
            <person name="Yang D."/>
            <person name="Bader C.D."/>
            <person name="Teijaro C.N."/>
            <person name="Fluegel L."/>
            <person name="Davis C.M."/>
            <person name="Simpson J.R."/>
            <person name="Lauterbach L."/>
            <person name="Steele A.D."/>
            <person name="Gui C."/>
            <person name="Meng S."/>
            <person name="Li G."/>
            <person name="Viehrig K."/>
            <person name="Ye F."/>
            <person name="Su P."/>
            <person name="Kiefer A.F."/>
            <person name="Nichols A."/>
            <person name="Cepeda A.J."/>
            <person name="Yan W."/>
            <person name="Fan B."/>
            <person name="Jiang Y."/>
            <person name="Adhikari A."/>
            <person name="Zheng C.-J."/>
            <person name="Schuster L."/>
            <person name="Cowan T.M."/>
            <person name="Smanski M.J."/>
            <person name="Chevrette M.G."/>
            <person name="De Carvalho L.P.S."/>
            <person name="Shen B."/>
        </authorList>
    </citation>
    <scope>NUCLEOTIDE SEQUENCE [LARGE SCALE GENOMIC DNA]</scope>
    <source>
        <strain evidence="1 2">NPDC049639</strain>
    </source>
</reference>
<sequence length="51" mass="5802">MNVAGPAFRDLDRWTLRLCMIDGAVLRLRMIDGAVLRLRMIDGEWGRGTGR</sequence>
<evidence type="ECO:0000313" key="1">
    <source>
        <dbReference type="EMBL" id="MFI7588600.1"/>
    </source>
</evidence>
<accession>A0ABW8AQE1</accession>
<dbReference type="EMBL" id="JBITLV010000005">
    <property type="protein sequence ID" value="MFI7588600.1"/>
    <property type="molecule type" value="Genomic_DNA"/>
</dbReference>
<dbReference type="RefSeq" id="WP_398282466.1">
    <property type="nucleotide sequence ID" value="NZ_JBITLV010000005.1"/>
</dbReference>
<keyword evidence="2" id="KW-1185">Reference proteome</keyword>
<comment type="caution">
    <text evidence="1">The sequence shown here is derived from an EMBL/GenBank/DDBJ whole genome shotgun (WGS) entry which is preliminary data.</text>
</comment>
<gene>
    <name evidence="1" type="ORF">ACIB24_16135</name>
</gene>
<proteinExistence type="predicted"/>
<organism evidence="1 2">
    <name type="scientific">Spongisporangium articulatum</name>
    <dbReference type="NCBI Taxonomy" id="3362603"/>
    <lineage>
        <taxon>Bacteria</taxon>
        <taxon>Bacillati</taxon>
        <taxon>Actinomycetota</taxon>
        <taxon>Actinomycetes</taxon>
        <taxon>Kineosporiales</taxon>
        <taxon>Kineosporiaceae</taxon>
        <taxon>Spongisporangium</taxon>
    </lineage>
</organism>
<protein>
    <submittedName>
        <fullName evidence="1">Uncharacterized protein</fullName>
    </submittedName>
</protein>
<dbReference type="Proteomes" id="UP001612915">
    <property type="component" value="Unassembled WGS sequence"/>
</dbReference>